<evidence type="ECO:0000313" key="4">
    <source>
        <dbReference type="Proteomes" id="UP000198280"/>
    </source>
</evidence>
<evidence type="ECO:0000313" key="3">
    <source>
        <dbReference type="EMBL" id="SNS74282.1"/>
    </source>
</evidence>
<dbReference type="Proteomes" id="UP000198280">
    <property type="component" value="Unassembled WGS sequence"/>
</dbReference>
<evidence type="ECO:0000256" key="1">
    <source>
        <dbReference type="ARBA" id="ARBA00023125"/>
    </source>
</evidence>
<dbReference type="EMBL" id="FZOF01000008">
    <property type="protein sequence ID" value="SNS74282.1"/>
    <property type="molecule type" value="Genomic_DNA"/>
</dbReference>
<dbReference type="PANTHER" id="PTHR30204:SF98">
    <property type="entry name" value="HTH-TYPE TRANSCRIPTIONAL REGULATOR ADHR"/>
    <property type="match status" value="1"/>
</dbReference>
<dbReference type="AlphaFoldDB" id="A0A239GZF1"/>
<accession>A0A239GZF1</accession>
<keyword evidence="1" id="KW-0238">DNA-binding</keyword>
<dbReference type="GO" id="GO:0003700">
    <property type="term" value="F:DNA-binding transcription factor activity"/>
    <property type="evidence" value="ECO:0007669"/>
    <property type="project" value="InterPro"/>
</dbReference>
<dbReference type="InterPro" id="IPR000551">
    <property type="entry name" value="MerR-type_HTH_dom"/>
</dbReference>
<protein>
    <submittedName>
        <fullName evidence="3">MerR HTH family regulatory protein</fullName>
    </submittedName>
</protein>
<organism evidence="3 4">
    <name type="scientific">Actinacidiphila glaucinigra</name>
    <dbReference type="NCBI Taxonomy" id="235986"/>
    <lineage>
        <taxon>Bacteria</taxon>
        <taxon>Bacillati</taxon>
        <taxon>Actinomycetota</taxon>
        <taxon>Actinomycetes</taxon>
        <taxon>Kitasatosporales</taxon>
        <taxon>Streptomycetaceae</taxon>
        <taxon>Actinacidiphila</taxon>
    </lineage>
</organism>
<reference evidence="3 4" key="1">
    <citation type="submission" date="2017-06" db="EMBL/GenBank/DDBJ databases">
        <authorList>
            <person name="Kim H.J."/>
            <person name="Triplett B.A."/>
        </authorList>
    </citation>
    <scope>NUCLEOTIDE SEQUENCE [LARGE SCALE GENOMIC DNA]</scope>
    <source>
        <strain evidence="3 4">CGMCC 4.1858</strain>
    </source>
</reference>
<dbReference type="Pfam" id="PF13411">
    <property type="entry name" value="MerR_1"/>
    <property type="match status" value="1"/>
</dbReference>
<dbReference type="SUPFAM" id="SSF46955">
    <property type="entry name" value="Putative DNA-binding domain"/>
    <property type="match status" value="1"/>
</dbReference>
<name>A0A239GZF1_9ACTN</name>
<dbReference type="PROSITE" id="PS50937">
    <property type="entry name" value="HTH_MERR_2"/>
    <property type="match status" value="1"/>
</dbReference>
<dbReference type="SMART" id="SM00422">
    <property type="entry name" value="HTH_MERR"/>
    <property type="match status" value="1"/>
</dbReference>
<dbReference type="Gene3D" id="1.10.1660.10">
    <property type="match status" value="1"/>
</dbReference>
<gene>
    <name evidence="3" type="ORF">SAMN05216252_108110</name>
</gene>
<dbReference type="PANTHER" id="PTHR30204">
    <property type="entry name" value="REDOX-CYCLING DRUG-SENSING TRANSCRIPTIONAL ACTIVATOR SOXR"/>
    <property type="match status" value="1"/>
</dbReference>
<dbReference type="PRINTS" id="PR00040">
    <property type="entry name" value="HTHMERR"/>
</dbReference>
<keyword evidence="4" id="KW-1185">Reference proteome</keyword>
<proteinExistence type="predicted"/>
<dbReference type="CDD" id="cd04780">
    <property type="entry name" value="HTH_MerR-like_sg5"/>
    <property type="match status" value="1"/>
</dbReference>
<dbReference type="InterPro" id="IPR047057">
    <property type="entry name" value="MerR_fam"/>
</dbReference>
<dbReference type="InterPro" id="IPR009061">
    <property type="entry name" value="DNA-bd_dom_put_sf"/>
</dbReference>
<feature type="domain" description="HTH merR-type" evidence="2">
    <location>
        <begin position="1"/>
        <end position="70"/>
    </location>
</feature>
<sequence length="214" mass="23458">MRLAELSERSGVATATIKYYLREGLLPPGRRVTATQSEYGEEHLRRLRFVRALIQVGKVPVATAREVLAAVEDDSLNQHMRLGAATFALPHGPDPDEDDPATGTARREVDGLMAELGWSHGGEKYGPSPAYRMLVTAVAALTRLGYPSSARHLAPYARLAAQQAVHDLDLVETYDTPLEQAAAAVTLTVLYEPVLLSLRRLAEAEESRRRFGVE</sequence>
<dbReference type="RefSeq" id="WP_179279863.1">
    <property type="nucleotide sequence ID" value="NZ_FZOF01000008.1"/>
</dbReference>
<dbReference type="GO" id="GO:0003677">
    <property type="term" value="F:DNA binding"/>
    <property type="evidence" value="ECO:0007669"/>
    <property type="project" value="UniProtKB-KW"/>
</dbReference>
<evidence type="ECO:0000259" key="2">
    <source>
        <dbReference type="PROSITE" id="PS50937"/>
    </source>
</evidence>